<reference evidence="2 3" key="1">
    <citation type="journal article" date="2016" name="Nat. Commun.">
        <title>Thousands of microbial genomes shed light on interconnected biogeochemical processes in an aquifer system.</title>
        <authorList>
            <person name="Anantharaman K."/>
            <person name="Brown C.T."/>
            <person name="Hug L.A."/>
            <person name="Sharon I."/>
            <person name="Castelle C.J."/>
            <person name="Probst A.J."/>
            <person name="Thomas B.C."/>
            <person name="Singh A."/>
            <person name="Wilkins M.J."/>
            <person name="Karaoz U."/>
            <person name="Brodie E.L."/>
            <person name="Williams K.H."/>
            <person name="Hubbard S.S."/>
            <person name="Banfield J.F."/>
        </authorList>
    </citation>
    <scope>NUCLEOTIDE SEQUENCE [LARGE SCALE GENOMIC DNA]</scope>
</reference>
<dbReference type="AlphaFoldDB" id="A0A1G2UQX7"/>
<dbReference type="InterPro" id="IPR023093">
    <property type="entry name" value="ScpA-like_C"/>
</dbReference>
<protein>
    <recommendedName>
        <fullName evidence="1">Segregation and condensation protein A</fullName>
    </recommendedName>
</protein>
<dbReference type="EMBL" id="MHWT01000028">
    <property type="protein sequence ID" value="OHB11744.1"/>
    <property type="molecule type" value="Genomic_DNA"/>
</dbReference>
<sequence length="242" mass="27848">MESSYNVKTQIFEGPLDTLLTLIEKRKLFINDISLAQVADDYIAYVKNLENFPIADSAHFILIASTLVLIKSKSLLPTLSLTEEEQGGIDDLQKRLVEYQKYKELSKHLRVRFGKNIEYIRLPSKEKIVVFAPDKNTTVSKIFEIIKSVIRQIPKKEFIPKAIVEKVISLEEMIESLTERIRKSMRMSFKDFSGHGKAEKLNVIVSFLAVLELVKQGIIRVTQDKEFRDIHMESDSVGVPRY</sequence>
<name>A0A1G2UQX7_9BACT</name>
<gene>
    <name evidence="2" type="ORF">A3G99_03215</name>
</gene>
<organism evidence="2 3">
    <name type="scientific">Candidatus Zambryskibacteria bacterium RIFCSPLOWO2_12_FULL_39_23</name>
    <dbReference type="NCBI Taxonomy" id="1802776"/>
    <lineage>
        <taxon>Bacteria</taxon>
        <taxon>Candidatus Zambryskiibacteriota</taxon>
    </lineage>
</organism>
<dbReference type="Gene3D" id="6.10.250.2410">
    <property type="match status" value="1"/>
</dbReference>
<dbReference type="PANTHER" id="PTHR33969">
    <property type="entry name" value="SEGREGATION AND CONDENSATION PROTEIN A"/>
    <property type="match status" value="1"/>
</dbReference>
<dbReference type="Pfam" id="PF02616">
    <property type="entry name" value="SMC_ScpA"/>
    <property type="match status" value="1"/>
</dbReference>
<dbReference type="Proteomes" id="UP000176558">
    <property type="component" value="Unassembled WGS sequence"/>
</dbReference>
<evidence type="ECO:0000313" key="2">
    <source>
        <dbReference type="EMBL" id="OHB11744.1"/>
    </source>
</evidence>
<dbReference type="PANTHER" id="PTHR33969:SF2">
    <property type="entry name" value="SEGREGATION AND CONDENSATION PROTEIN A"/>
    <property type="match status" value="1"/>
</dbReference>
<dbReference type="Gene3D" id="1.10.10.580">
    <property type="entry name" value="Structural maintenance of chromosome 1. Chain E"/>
    <property type="match status" value="1"/>
</dbReference>
<comment type="caution">
    <text evidence="2">The sequence shown here is derived from an EMBL/GenBank/DDBJ whole genome shotgun (WGS) entry which is preliminary data.</text>
</comment>
<dbReference type="InterPro" id="IPR003768">
    <property type="entry name" value="ScpA"/>
</dbReference>
<accession>A0A1G2UQX7</accession>
<evidence type="ECO:0000313" key="3">
    <source>
        <dbReference type="Proteomes" id="UP000176558"/>
    </source>
</evidence>
<evidence type="ECO:0000256" key="1">
    <source>
        <dbReference type="ARBA" id="ARBA00044777"/>
    </source>
</evidence>
<proteinExistence type="predicted"/>